<dbReference type="EMBL" id="CP030840">
    <property type="protein sequence ID" value="AXC14140.1"/>
    <property type="molecule type" value="Genomic_DNA"/>
</dbReference>
<evidence type="ECO:0000256" key="1">
    <source>
        <dbReference type="ARBA" id="ARBA00022801"/>
    </source>
</evidence>
<comment type="similarity">
    <text evidence="2">Belongs to the trehalose phosphatase family.</text>
</comment>
<sequence>MAEEKPAPWPTWRGSEWWRRLNGRGRSVLMLDYDGTLAPFVQDRLRASLYPGVADRLLALAQCSQMRLVFVSGRAARELPHLLPPSIQPEIWGSHGRERLLPDGRYQAYPLSPAQSEALHWLSRSIGERGFAQLLETKPGSLALHTRGFSLDEERQITRVAGSLFAEIEKSGFDWLPFDGGIEVRAAGCSKATAVEEILSTEPADAIVAYLGDDRTDEEAFRALSGRGLRVLVRETVRPTAADLWLKPPDELLAFLDQWWEAVSDEKSTALWNSDHQSAP</sequence>
<dbReference type="InterPro" id="IPR003337">
    <property type="entry name" value="Trehalose_PPase"/>
</dbReference>
<dbReference type="Pfam" id="PF02358">
    <property type="entry name" value="Trehalose_PPase"/>
    <property type="match status" value="1"/>
</dbReference>
<dbReference type="GO" id="GO:0005992">
    <property type="term" value="P:trehalose biosynthetic process"/>
    <property type="evidence" value="ECO:0007669"/>
    <property type="project" value="UniProtKB-UniPathway"/>
</dbReference>
<proteinExistence type="inferred from homology"/>
<keyword evidence="2" id="KW-0479">Metal-binding</keyword>
<evidence type="ECO:0000256" key="2">
    <source>
        <dbReference type="RuleBase" id="RU361117"/>
    </source>
</evidence>
<dbReference type="Gene3D" id="3.40.50.1000">
    <property type="entry name" value="HAD superfamily/HAD-like"/>
    <property type="match status" value="2"/>
</dbReference>
<dbReference type="PANTHER" id="PTHR43768">
    <property type="entry name" value="TREHALOSE 6-PHOSPHATE PHOSPHATASE"/>
    <property type="match status" value="1"/>
</dbReference>
<evidence type="ECO:0000313" key="3">
    <source>
        <dbReference type="EMBL" id="AXC14140.1"/>
    </source>
</evidence>
<dbReference type="InterPro" id="IPR044651">
    <property type="entry name" value="OTSB-like"/>
</dbReference>
<keyword evidence="1 2" id="KW-0378">Hydrolase</keyword>
<organism evidence="3 4">
    <name type="scientific">Acidisarcina polymorpha</name>
    <dbReference type="NCBI Taxonomy" id="2211140"/>
    <lineage>
        <taxon>Bacteria</taxon>
        <taxon>Pseudomonadati</taxon>
        <taxon>Acidobacteriota</taxon>
        <taxon>Terriglobia</taxon>
        <taxon>Terriglobales</taxon>
        <taxon>Acidobacteriaceae</taxon>
        <taxon>Acidisarcina</taxon>
    </lineage>
</organism>
<dbReference type="GO" id="GO:0004805">
    <property type="term" value="F:trehalose-phosphatase activity"/>
    <property type="evidence" value="ECO:0007669"/>
    <property type="project" value="UniProtKB-EC"/>
</dbReference>
<comment type="pathway">
    <text evidence="2">Glycan biosynthesis; trehalose biosynthesis.</text>
</comment>
<dbReference type="InterPro" id="IPR023214">
    <property type="entry name" value="HAD_sf"/>
</dbReference>
<comment type="function">
    <text evidence="2">Removes the phosphate from trehalose 6-phosphate to produce free trehalose.</text>
</comment>
<dbReference type="InterPro" id="IPR036412">
    <property type="entry name" value="HAD-like_sf"/>
</dbReference>
<dbReference type="NCBIfam" id="TIGR00685">
    <property type="entry name" value="T6PP"/>
    <property type="match status" value="1"/>
</dbReference>
<dbReference type="SUPFAM" id="SSF56784">
    <property type="entry name" value="HAD-like"/>
    <property type="match status" value="1"/>
</dbReference>
<reference evidence="3 4" key="1">
    <citation type="journal article" date="2018" name="Front. Microbiol.">
        <title>Hydrolytic Capabilities as a Key to Environmental Success: Chitinolytic and Cellulolytic Acidobacteria From Acidic Sub-arctic Soils and Boreal Peatlands.</title>
        <authorList>
            <person name="Belova S.E."/>
            <person name="Ravin N.V."/>
            <person name="Pankratov T.A."/>
            <person name="Rakitin A.L."/>
            <person name="Ivanova A.A."/>
            <person name="Beletsky A.V."/>
            <person name="Mardanov A.V."/>
            <person name="Sinninghe Damste J.S."/>
            <person name="Dedysh S.N."/>
        </authorList>
    </citation>
    <scope>NUCLEOTIDE SEQUENCE [LARGE SCALE GENOMIC DNA]</scope>
    <source>
        <strain evidence="3 4">SBC82</strain>
    </source>
</reference>
<accession>A0A2Z5G586</accession>
<protein>
    <recommendedName>
        <fullName evidence="2">Trehalose 6-phosphate phosphatase</fullName>
        <ecNumber evidence="2">3.1.3.12</ecNumber>
    </recommendedName>
</protein>
<dbReference type="AlphaFoldDB" id="A0A2Z5G586"/>
<name>A0A2Z5G586_9BACT</name>
<keyword evidence="4" id="KW-1185">Reference proteome</keyword>
<keyword evidence="2" id="KW-0460">Magnesium</keyword>
<dbReference type="UniPathway" id="UPA00299"/>
<gene>
    <name evidence="3" type="ORF">ACPOL_4878</name>
</gene>
<dbReference type="KEGG" id="abas:ACPOL_4878"/>
<comment type="catalytic activity">
    <reaction evidence="2">
        <text>alpha,alpha-trehalose 6-phosphate + H2O = alpha,alpha-trehalose + phosphate</text>
        <dbReference type="Rhea" id="RHEA:23420"/>
        <dbReference type="ChEBI" id="CHEBI:15377"/>
        <dbReference type="ChEBI" id="CHEBI:16551"/>
        <dbReference type="ChEBI" id="CHEBI:43474"/>
        <dbReference type="ChEBI" id="CHEBI:58429"/>
        <dbReference type="EC" id="3.1.3.12"/>
    </reaction>
</comment>
<evidence type="ECO:0000313" key="4">
    <source>
        <dbReference type="Proteomes" id="UP000253606"/>
    </source>
</evidence>
<dbReference type="GO" id="GO:0046872">
    <property type="term" value="F:metal ion binding"/>
    <property type="evidence" value="ECO:0007669"/>
    <property type="project" value="UniProtKB-KW"/>
</dbReference>
<comment type="cofactor">
    <cofactor evidence="2">
        <name>Mg(2+)</name>
        <dbReference type="ChEBI" id="CHEBI:18420"/>
    </cofactor>
</comment>
<dbReference type="Proteomes" id="UP000253606">
    <property type="component" value="Chromosome"/>
</dbReference>
<dbReference type="PANTHER" id="PTHR43768:SF3">
    <property type="entry name" value="TREHALOSE 6-PHOSPHATE PHOSPHATASE"/>
    <property type="match status" value="1"/>
</dbReference>
<dbReference type="EC" id="3.1.3.12" evidence="2"/>